<accession>A0ABY8NI26</accession>
<dbReference type="InterPro" id="IPR027443">
    <property type="entry name" value="IPNS-like_sf"/>
</dbReference>
<dbReference type="PANTHER" id="PTHR47990">
    <property type="entry name" value="2-OXOGLUTARATE (2OG) AND FE(II)-DEPENDENT OXYGENASE SUPERFAMILY PROTEIN-RELATED"/>
    <property type="match status" value="1"/>
</dbReference>
<keyword evidence="14" id="KW-1185">Reference proteome</keyword>
<evidence type="ECO:0000256" key="7">
    <source>
        <dbReference type="ARBA" id="ARBA00031011"/>
    </source>
</evidence>
<reference evidence="13 14" key="1">
    <citation type="submission" date="2023-02" db="EMBL/GenBank/DDBJ databases">
        <title>Description and genomic characterization of Microbulbifer bruguierae sp. nov., isolated from the sediment of mangrove plant Bruguiera sexangula.</title>
        <authorList>
            <person name="Long M."/>
        </authorList>
    </citation>
    <scope>NUCLEOTIDE SEQUENCE [LARGE SCALE GENOMIC DNA]</scope>
    <source>
        <strain evidence="13 14">H12</strain>
    </source>
</reference>
<dbReference type="Pfam" id="PF14226">
    <property type="entry name" value="DIOX_N"/>
    <property type="match status" value="1"/>
</dbReference>
<evidence type="ECO:0000256" key="10">
    <source>
        <dbReference type="ARBA" id="ARBA00049359"/>
    </source>
</evidence>
<keyword evidence="11" id="KW-0560">Oxidoreductase</keyword>
<evidence type="ECO:0000256" key="3">
    <source>
        <dbReference type="ARBA" id="ARBA00012293"/>
    </source>
</evidence>
<evidence type="ECO:0000259" key="12">
    <source>
        <dbReference type="PROSITE" id="PS51471"/>
    </source>
</evidence>
<keyword evidence="11" id="KW-0479">Metal-binding</keyword>
<dbReference type="SUPFAM" id="SSF51197">
    <property type="entry name" value="Clavaminate synthase-like"/>
    <property type="match status" value="1"/>
</dbReference>
<keyword evidence="11" id="KW-0408">Iron</keyword>
<comment type="catalytic activity">
    <reaction evidence="10">
        <text>L-arginine + 2-oxoglutarate + O2 = guanidine + L-glutamate 5-semialdehyde + succinate + CO2</text>
        <dbReference type="Rhea" id="RHEA:31535"/>
        <dbReference type="ChEBI" id="CHEBI:15379"/>
        <dbReference type="ChEBI" id="CHEBI:16526"/>
        <dbReference type="ChEBI" id="CHEBI:16810"/>
        <dbReference type="ChEBI" id="CHEBI:30031"/>
        <dbReference type="ChEBI" id="CHEBI:30087"/>
        <dbReference type="ChEBI" id="CHEBI:32682"/>
        <dbReference type="ChEBI" id="CHEBI:58066"/>
        <dbReference type="EC" id="1.14.20.7"/>
    </reaction>
</comment>
<evidence type="ECO:0000313" key="14">
    <source>
        <dbReference type="Proteomes" id="UP001236500"/>
    </source>
</evidence>
<dbReference type="EMBL" id="CP118605">
    <property type="protein sequence ID" value="WGL17193.1"/>
    <property type="molecule type" value="Genomic_DNA"/>
</dbReference>
<dbReference type="EC" id="1.14.20.7" evidence="3"/>
<evidence type="ECO:0000256" key="2">
    <source>
        <dbReference type="ARBA" id="ARBA00004767"/>
    </source>
</evidence>
<gene>
    <name evidence="13" type="ORF">PVT68_02565</name>
</gene>
<dbReference type="InterPro" id="IPR026992">
    <property type="entry name" value="DIOX_N"/>
</dbReference>
<feature type="domain" description="Fe2OG dioxygenase" evidence="12">
    <location>
        <begin position="166"/>
        <end position="271"/>
    </location>
</feature>
<evidence type="ECO:0000313" key="13">
    <source>
        <dbReference type="EMBL" id="WGL17193.1"/>
    </source>
</evidence>
<dbReference type="RefSeq" id="WP_280321023.1">
    <property type="nucleotide sequence ID" value="NZ_CP118605.1"/>
</dbReference>
<proteinExistence type="inferred from homology"/>
<dbReference type="InterPro" id="IPR050231">
    <property type="entry name" value="Iron_ascorbate_oxido_reductase"/>
</dbReference>
<comment type="catalytic activity">
    <reaction evidence="9">
        <text>2-oxoglutarate + O2 + 2 H(+) = ethene + 3 CO2 + H2O</text>
        <dbReference type="Rhea" id="RHEA:31523"/>
        <dbReference type="ChEBI" id="CHEBI:15377"/>
        <dbReference type="ChEBI" id="CHEBI:15378"/>
        <dbReference type="ChEBI" id="CHEBI:15379"/>
        <dbReference type="ChEBI" id="CHEBI:16526"/>
        <dbReference type="ChEBI" id="CHEBI:16810"/>
        <dbReference type="ChEBI" id="CHEBI:18153"/>
        <dbReference type="EC" id="1.13.12.19"/>
    </reaction>
</comment>
<dbReference type="Proteomes" id="UP001236500">
    <property type="component" value="Chromosome"/>
</dbReference>
<organism evidence="13 14">
    <name type="scientific">Microbulbifer bruguierae</name>
    <dbReference type="NCBI Taxonomy" id="3029061"/>
    <lineage>
        <taxon>Bacteria</taxon>
        <taxon>Pseudomonadati</taxon>
        <taxon>Pseudomonadota</taxon>
        <taxon>Gammaproteobacteria</taxon>
        <taxon>Cellvibrionales</taxon>
        <taxon>Microbulbiferaceae</taxon>
        <taxon>Microbulbifer</taxon>
    </lineage>
</organism>
<dbReference type="PROSITE" id="PS51471">
    <property type="entry name" value="FE2OG_OXY"/>
    <property type="match status" value="1"/>
</dbReference>
<dbReference type="Gene3D" id="2.60.120.330">
    <property type="entry name" value="B-lactam Antibiotic, Isopenicillin N Synthase, Chain"/>
    <property type="match status" value="1"/>
</dbReference>
<sequence>MTAGKPASIDLSRFFDPAQRDQFCRQLLDSLSEFGFVIIRNHGIPISEFERAYQLCTDFFALPLENKRKYESGNGQRGYIGLGKETAAGQSIGDLKEYWHIGPNAAVVQHHGENYPENTWPGEIPEFEPFFTGLHQKLESVAGHLAEALALAVGLEQDHFKNMIAGGNSVQRLIHYPALRDVHSPGAVRAAAHTDINLMTLLIGATDSGLELLDRHGNWLPVEHRSDEIVVDTGDMMARLTNNYLPATTHRVVNPRTADRPRFSIPYFVHPRNSVSLECLPQYRDLAPLQPPITAGEFLTQRLRENGF</sequence>
<evidence type="ECO:0000256" key="11">
    <source>
        <dbReference type="RuleBase" id="RU003682"/>
    </source>
</evidence>
<name>A0ABY8NI26_9GAMM</name>
<comment type="similarity">
    <text evidence="11">Belongs to the iron/ascorbate-dependent oxidoreductase family.</text>
</comment>
<dbReference type="InterPro" id="IPR005123">
    <property type="entry name" value="Oxoglu/Fe-dep_dioxygenase_dom"/>
</dbReference>
<evidence type="ECO:0000256" key="5">
    <source>
        <dbReference type="ARBA" id="ARBA00019045"/>
    </source>
</evidence>
<evidence type="ECO:0000256" key="6">
    <source>
        <dbReference type="ARBA" id="ARBA00022666"/>
    </source>
</evidence>
<dbReference type="PRINTS" id="PR00682">
    <property type="entry name" value="IPNSYNTHASE"/>
</dbReference>
<comment type="pathway">
    <text evidence="2">Alkene biosynthesis; ethylene biosynthesis via 2-oxoglutarate.</text>
</comment>
<evidence type="ECO:0000256" key="8">
    <source>
        <dbReference type="ARBA" id="ARBA00031282"/>
    </source>
</evidence>
<dbReference type="EC" id="1.13.12.19" evidence="4"/>
<comment type="cofactor">
    <cofactor evidence="1">
        <name>Fe(2+)</name>
        <dbReference type="ChEBI" id="CHEBI:29033"/>
    </cofactor>
</comment>
<evidence type="ECO:0000256" key="9">
    <source>
        <dbReference type="ARBA" id="ARBA00047725"/>
    </source>
</evidence>
<dbReference type="InterPro" id="IPR044861">
    <property type="entry name" value="IPNS-like_FE2OG_OXY"/>
</dbReference>
<evidence type="ECO:0000256" key="1">
    <source>
        <dbReference type="ARBA" id="ARBA00001954"/>
    </source>
</evidence>
<dbReference type="Pfam" id="PF03171">
    <property type="entry name" value="2OG-FeII_Oxy"/>
    <property type="match status" value="1"/>
</dbReference>
<evidence type="ECO:0000256" key="4">
    <source>
        <dbReference type="ARBA" id="ARBA00012531"/>
    </source>
</evidence>
<keyword evidence="6" id="KW-0266">Ethylene biosynthesis</keyword>
<protein>
    <recommendedName>
        <fullName evidence="5">2-oxoglutarate-dependent ethylene/succinate-forming enzyme</fullName>
        <ecNumber evidence="4">1.13.12.19</ecNumber>
        <ecNumber evidence="3">1.14.20.7</ecNumber>
    </recommendedName>
    <alternativeName>
        <fullName evidence="7">2-oxoglutarate dioxygenase (ethylene-forming)</fullName>
    </alternativeName>
    <alternativeName>
        <fullName evidence="8">2-oxoglutarate/L-arginine monooxygenase/decarboxylase (succinate-forming)</fullName>
    </alternativeName>
</protein>